<sequence>MEPSARGNEKRKSTEGKSSVEMNTNNTKPTVIPKVFPGSAGAPIFSGDDIIGFLVYYELATSQNSVSETSILFPYYCTQDVRSKITKTNPYSDNDWIGFKQLLMDFYLKKDTEASVDDELNSLARQGTRICDITVYLRQFEYLIKKKENFYTISEREKKELLIKSIHHHDMEAIRSYLYDDEGNLLDYNKISTKFKTLSKMQESLNTETKFTHNNNMRCIYCDGNHRRINCEYFTKDKDEGLVFIGKDGFLENKSGEKIPTNWGKGGMRVLINKNVSSRQIKIENFDDCNYALEWARLDEDEVIEKDQFSRIVDTFASKRIKDHDTSELIPVKKTKTLSNTDQDDIPLKDRLNTNSKPNGVENFEKYFNPGYKFVSKIVNSESEASVTNILKNTHLSLSHEELFSISPSMRRKFNEELNPRKEINVKNAVLNDSEINCNLNINDKTSSNWKDFYLSSGSGKVKGYINGTGVEFLLDEGLEINIMHIDVYNALKSLKRIKIDTDINWTMRDANLGISKLIGVCKNCIILIAETDVSVPVFVSQSTEPQVILGRPWERKARVLKDNRGWISLLYDSRFRIW</sequence>
<reference evidence="3" key="1">
    <citation type="submission" date="2017-01" db="EMBL/GenBank/DDBJ databases">
        <authorList>
            <person name="Wang Y."/>
            <person name="White M."/>
            <person name="Kvist S."/>
            <person name="Moncalvo J.-M."/>
        </authorList>
    </citation>
    <scope>NUCLEOTIDE SEQUENCE [LARGE SCALE GENOMIC DNA]</scope>
    <source>
        <strain evidence="3">ID-206-W2</strain>
    </source>
</reference>
<dbReference type="Proteomes" id="UP000187429">
    <property type="component" value="Unassembled WGS sequence"/>
</dbReference>
<dbReference type="AlphaFoldDB" id="A0A1R1YMJ2"/>
<dbReference type="EMBL" id="LSSM01000760">
    <property type="protein sequence ID" value="OMJ27956.1"/>
    <property type="molecule type" value="Genomic_DNA"/>
</dbReference>
<evidence type="ECO:0000256" key="1">
    <source>
        <dbReference type="SAM" id="MobiDB-lite"/>
    </source>
</evidence>
<dbReference type="InterPro" id="IPR021109">
    <property type="entry name" value="Peptidase_aspartic_dom_sf"/>
</dbReference>
<dbReference type="OrthoDB" id="5599163at2759"/>
<accession>A0A1R1YMJ2</accession>
<feature type="region of interest" description="Disordered" evidence="1">
    <location>
        <begin position="1"/>
        <end position="28"/>
    </location>
</feature>
<proteinExistence type="predicted"/>
<organism evidence="2 3">
    <name type="scientific">Smittium culicis</name>
    <dbReference type="NCBI Taxonomy" id="133412"/>
    <lineage>
        <taxon>Eukaryota</taxon>
        <taxon>Fungi</taxon>
        <taxon>Fungi incertae sedis</taxon>
        <taxon>Zoopagomycota</taxon>
        <taxon>Kickxellomycotina</taxon>
        <taxon>Harpellomycetes</taxon>
        <taxon>Harpellales</taxon>
        <taxon>Legeriomycetaceae</taxon>
        <taxon>Smittium</taxon>
    </lineage>
</organism>
<gene>
    <name evidence="2" type="ORF">AYI69_g2587</name>
</gene>
<name>A0A1R1YMJ2_9FUNG</name>
<protein>
    <submittedName>
        <fullName evidence="2">Uncharacterized protein</fullName>
    </submittedName>
</protein>
<comment type="caution">
    <text evidence="2">The sequence shown here is derived from an EMBL/GenBank/DDBJ whole genome shotgun (WGS) entry which is preliminary data.</text>
</comment>
<keyword evidence="3" id="KW-1185">Reference proteome</keyword>
<evidence type="ECO:0000313" key="2">
    <source>
        <dbReference type="EMBL" id="OMJ27956.1"/>
    </source>
</evidence>
<dbReference type="CDD" id="cd00303">
    <property type="entry name" value="retropepsin_like"/>
    <property type="match status" value="1"/>
</dbReference>
<dbReference type="Gene3D" id="2.40.70.10">
    <property type="entry name" value="Acid Proteases"/>
    <property type="match status" value="1"/>
</dbReference>
<feature type="compositionally biased region" description="Polar residues" evidence="1">
    <location>
        <begin position="16"/>
        <end position="28"/>
    </location>
</feature>
<evidence type="ECO:0000313" key="3">
    <source>
        <dbReference type="Proteomes" id="UP000187429"/>
    </source>
</evidence>